<evidence type="ECO:0000313" key="2">
    <source>
        <dbReference type="Proteomes" id="UP001163603"/>
    </source>
</evidence>
<name>A0ACC0YK44_9ROSI</name>
<keyword evidence="2" id="KW-1185">Reference proteome</keyword>
<dbReference type="Proteomes" id="UP001163603">
    <property type="component" value="Chromosome 6"/>
</dbReference>
<comment type="caution">
    <text evidence="1">The sequence shown here is derived from an EMBL/GenBank/DDBJ whole genome shotgun (WGS) entry which is preliminary data.</text>
</comment>
<proteinExistence type="predicted"/>
<evidence type="ECO:0000313" key="1">
    <source>
        <dbReference type="EMBL" id="KAJ0038317.1"/>
    </source>
</evidence>
<protein>
    <submittedName>
        <fullName evidence="1">Uncharacterized protein</fullName>
    </submittedName>
</protein>
<accession>A0ACC0YK44</accession>
<reference evidence="2" key="1">
    <citation type="journal article" date="2023" name="G3 (Bethesda)">
        <title>Genome assembly and association tests identify interacting loci associated with vigor, precocity, and sex in interspecific pistachio rootstocks.</title>
        <authorList>
            <person name="Palmer W."/>
            <person name="Jacygrad E."/>
            <person name="Sagayaradj S."/>
            <person name="Cavanaugh K."/>
            <person name="Han R."/>
            <person name="Bertier L."/>
            <person name="Beede B."/>
            <person name="Kafkas S."/>
            <person name="Golino D."/>
            <person name="Preece J."/>
            <person name="Michelmore R."/>
        </authorList>
    </citation>
    <scope>NUCLEOTIDE SEQUENCE [LARGE SCALE GENOMIC DNA]</scope>
</reference>
<sequence length="170" mass="19110">MHQKREGKRILDFSFLSVILGKYYSSSGPKTENEDHFNLQSEEETTGQILQHEKSAAGVFCKLKTRHGSQASHLQPTKDVLGIVASLGKVVDENLSRLFSKYLGMDTMFAIVCKTYEADDPQRRLDILRPNGKSPPGFLDFAVNMIDVESKNKPISLASVRRITIQLVRL</sequence>
<gene>
    <name evidence="1" type="ORF">Pint_22581</name>
</gene>
<dbReference type="EMBL" id="CM047741">
    <property type="protein sequence ID" value="KAJ0038317.1"/>
    <property type="molecule type" value="Genomic_DNA"/>
</dbReference>
<organism evidence="1 2">
    <name type="scientific">Pistacia integerrima</name>
    <dbReference type="NCBI Taxonomy" id="434235"/>
    <lineage>
        <taxon>Eukaryota</taxon>
        <taxon>Viridiplantae</taxon>
        <taxon>Streptophyta</taxon>
        <taxon>Embryophyta</taxon>
        <taxon>Tracheophyta</taxon>
        <taxon>Spermatophyta</taxon>
        <taxon>Magnoliopsida</taxon>
        <taxon>eudicotyledons</taxon>
        <taxon>Gunneridae</taxon>
        <taxon>Pentapetalae</taxon>
        <taxon>rosids</taxon>
        <taxon>malvids</taxon>
        <taxon>Sapindales</taxon>
        <taxon>Anacardiaceae</taxon>
        <taxon>Pistacia</taxon>
    </lineage>
</organism>